<comment type="caution">
    <text evidence="5">The sequence shown here is derived from an EMBL/GenBank/DDBJ whole genome shotgun (WGS) entry which is preliminary data.</text>
</comment>
<dbReference type="Proteomes" id="UP001597185">
    <property type="component" value="Unassembled WGS sequence"/>
</dbReference>
<accession>A0ABD6C1X5</accession>
<evidence type="ECO:0000313" key="6">
    <source>
        <dbReference type="Proteomes" id="UP001597185"/>
    </source>
</evidence>
<evidence type="ECO:0000259" key="4">
    <source>
        <dbReference type="Pfam" id="PF18204"/>
    </source>
</evidence>
<proteinExistence type="predicted"/>
<keyword evidence="1" id="KW-0732">Signal</keyword>
<dbReference type="GO" id="GO:0030115">
    <property type="term" value="C:S-layer"/>
    <property type="evidence" value="ECO:0007669"/>
    <property type="project" value="UniProtKB-SubCell"/>
</dbReference>
<evidence type="ECO:0000256" key="3">
    <source>
        <dbReference type="SAM" id="Phobius"/>
    </source>
</evidence>
<evidence type="ECO:0000313" key="5">
    <source>
        <dbReference type="EMBL" id="MFD1571176.1"/>
    </source>
</evidence>
<keyword evidence="3" id="KW-1133">Transmembrane helix</keyword>
<sequence>MRWVHTLSFVLAALALLTVGIGGVGAADSPRVAPETPEGAAVASSATSAACDTGDSTELVGCWNGTHYEDELSFDQDDGLSEGELEALTDLTMARVEHIRERPFRADVPVQTVTRSEFTNGSAGGGGADGENGSAEAYQRWNDQVWEALFVVGEDATAAEEIDTVFGGAVSGFYSPSADRIVLVVPEGEDVQIDPSTLAHELVHGMQDQYHDLTRPRYVGTTQDADLAVDGIVEGEAVHIEERYAARCADNWTCIDAPSGGGGGGSASEYNFGILQTILQPYAEGAFYVESLVESEGWPAVNETMTNPPNSTAEVIHEEPGYETREVDFEDTAINGWETYPHQGVDGAETAGEGSMFIMFWYQSYPVNSPGEYRYAVLDPTKTPRENFQIHLETEEQLRTRANYNYAHEVTAGWAGDELYPYRNDDGTETHDGYVWVTEWQTEGDAAQFQRAYRRMLTARSDEPYEAGTVYEIDDGNFPGAYGVQRDGTTVTITHAPEPASVLELRPGISLDLPTGDADGDATDGSGSESDFDGGDATDGSAPDSESGDGAGESDPDESGGSDTAEETPGFGVIAALTAVIAAVAVLARRRR</sequence>
<keyword evidence="6" id="KW-1185">Reference proteome</keyword>
<feature type="compositionally biased region" description="Acidic residues" evidence="2">
    <location>
        <begin position="552"/>
        <end position="566"/>
    </location>
</feature>
<organism evidence="5 6">
    <name type="scientific">Halorubrum laminariae</name>
    <dbReference type="NCBI Taxonomy" id="1433523"/>
    <lineage>
        <taxon>Archaea</taxon>
        <taxon>Methanobacteriati</taxon>
        <taxon>Methanobacteriota</taxon>
        <taxon>Stenosarchaea group</taxon>
        <taxon>Halobacteria</taxon>
        <taxon>Halobacteriales</taxon>
        <taxon>Haloferacaceae</taxon>
        <taxon>Halorubrum</taxon>
    </lineage>
</organism>
<evidence type="ECO:0000256" key="1">
    <source>
        <dbReference type="ARBA" id="ARBA00022729"/>
    </source>
</evidence>
<keyword evidence="3" id="KW-0472">Membrane</keyword>
<dbReference type="InterPro" id="IPR047792">
    <property type="entry name" value="Hvo_1808-like"/>
</dbReference>
<feature type="domain" description="PGF-CTERM archaeal protein-sorting signal" evidence="4">
    <location>
        <begin position="568"/>
        <end position="591"/>
    </location>
</feature>
<dbReference type="NCBIfam" id="TIGR04126">
    <property type="entry name" value="PGF_CTERM"/>
    <property type="match status" value="1"/>
</dbReference>
<dbReference type="NCBIfam" id="NF038145">
    <property type="entry name" value="Hvo_1808_fam"/>
    <property type="match status" value="1"/>
</dbReference>
<dbReference type="InterPro" id="IPR026371">
    <property type="entry name" value="PGF_CTERM"/>
</dbReference>
<dbReference type="EMBL" id="JBHUDB010000008">
    <property type="protein sequence ID" value="MFD1571176.1"/>
    <property type="molecule type" value="Genomic_DNA"/>
</dbReference>
<name>A0ABD6C1X5_9EURY</name>
<feature type="region of interest" description="Disordered" evidence="2">
    <location>
        <begin position="115"/>
        <end position="134"/>
    </location>
</feature>
<dbReference type="RefSeq" id="WP_256419072.1">
    <property type="nucleotide sequence ID" value="NZ_JANHDL010000012.1"/>
</dbReference>
<feature type="region of interest" description="Disordered" evidence="2">
    <location>
        <begin position="509"/>
        <end position="568"/>
    </location>
</feature>
<protein>
    <submittedName>
        <fullName evidence="5">Hvo_1808 family surface protein</fullName>
    </submittedName>
</protein>
<dbReference type="Pfam" id="PF18204">
    <property type="entry name" value="PGF-CTERM"/>
    <property type="match status" value="1"/>
</dbReference>
<reference evidence="5 6" key="1">
    <citation type="journal article" date="2019" name="Int. J. Syst. Evol. Microbiol.">
        <title>The Global Catalogue of Microorganisms (GCM) 10K type strain sequencing project: providing services to taxonomists for standard genome sequencing and annotation.</title>
        <authorList>
            <consortium name="The Broad Institute Genomics Platform"/>
            <consortium name="The Broad Institute Genome Sequencing Center for Infectious Disease"/>
            <person name="Wu L."/>
            <person name="Ma J."/>
        </authorList>
    </citation>
    <scope>NUCLEOTIDE SEQUENCE [LARGE SCALE GENOMIC DNA]</scope>
    <source>
        <strain evidence="5 6">CGMCC 1.12689</strain>
    </source>
</reference>
<gene>
    <name evidence="5" type="ORF">ACFR9T_11340</name>
</gene>
<keyword evidence="3" id="KW-0812">Transmembrane</keyword>
<evidence type="ECO:0000256" key="2">
    <source>
        <dbReference type="SAM" id="MobiDB-lite"/>
    </source>
</evidence>
<dbReference type="GO" id="GO:0005886">
    <property type="term" value="C:plasma membrane"/>
    <property type="evidence" value="ECO:0007669"/>
    <property type="project" value="UniProtKB-SubCell"/>
</dbReference>
<feature type="transmembrane region" description="Helical" evidence="3">
    <location>
        <begin position="570"/>
        <end position="588"/>
    </location>
</feature>
<dbReference type="AlphaFoldDB" id="A0ABD6C1X5"/>